<dbReference type="AlphaFoldDB" id="A0A6J2XUS7"/>
<dbReference type="GO" id="GO:0005730">
    <property type="term" value="C:nucleolus"/>
    <property type="evidence" value="ECO:0007669"/>
    <property type="project" value="UniProtKB-SubCell"/>
</dbReference>
<evidence type="ECO:0000256" key="4">
    <source>
        <dbReference type="ARBA" id="ARBA00023242"/>
    </source>
</evidence>
<evidence type="ECO:0000256" key="2">
    <source>
        <dbReference type="ARBA" id="ARBA00007318"/>
    </source>
</evidence>
<name>A0A6J2XUS7_SITOR</name>
<keyword evidence="4" id="KW-0539">Nucleus</keyword>
<feature type="region of interest" description="Disordered" evidence="6">
    <location>
        <begin position="105"/>
        <end position="131"/>
    </location>
</feature>
<dbReference type="GeneID" id="115881455"/>
<dbReference type="PANTHER" id="PTHR31454">
    <property type="entry name" value="ACTIVE REGULATOR OF SIRT1"/>
    <property type="match status" value="1"/>
</dbReference>
<feature type="compositionally biased region" description="Basic and acidic residues" evidence="6">
    <location>
        <begin position="105"/>
        <end position="119"/>
    </location>
</feature>
<dbReference type="InParanoid" id="A0A6J2XUS7"/>
<evidence type="ECO:0000256" key="5">
    <source>
        <dbReference type="ARBA" id="ARBA00032748"/>
    </source>
</evidence>
<protein>
    <recommendedName>
        <fullName evidence="3">Active regulator of SIRT1</fullName>
    </recommendedName>
    <alternativeName>
        <fullName evidence="5">40S ribosomal protein S19-binding protein 1</fullName>
    </alternativeName>
</protein>
<dbReference type="RefSeq" id="XP_030754791.1">
    <property type="nucleotide sequence ID" value="XM_030898931.1"/>
</dbReference>
<dbReference type="PANTHER" id="PTHR31454:SF2">
    <property type="entry name" value="ACTIVE REGULATOR OF SIRT1"/>
    <property type="match status" value="1"/>
</dbReference>
<evidence type="ECO:0000256" key="1">
    <source>
        <dbReference type="ARBA" id="ARBA00004604"/>
    </source>
</evidence>
<dbReference type="InterPro" id="IPR023262">
    <property type="entry name" value="AROS"/>
</dbReference>
<comment type="subcellular location">
    <subcellularLocation>
        <location evidence="1">Nucleus</location>
        <location evidence="1">Nucleolus</location>
    </subcellularLocation>
</comment>
<keyword evidence="7" id="KW-1185">Reference proteome</keyword>
<sequence>MSAALVKQALEIVDPDFKTNNKASRRKNKTDASSLFPEHHRIIGKSYKKGKKEKIGLGFEKKLSVQEAKKQFKTKEQILKENLKKLEVIRENSKITLNKEQTKNIIERARTRRPIESRGKKSKQPKSAFTDEDFKKFEEEYFS</sequence>
<organism evidence="7 8">
    <name type="scientific">Sitophilus oryzae</name>
    <name type="common">Rice weevil</name>
    <name type="synonym">Curculio oryzae</name>
    <dbReference type="NCBI Taxonomy" id="7048"/>
    <lineage>
        <taxon>Eukaryota</taxon>
        <taxon>Metazoa</taxon>
        <taxon>Ecdysozoa</taxon>
        <taxon>Arthropoda</taxon>
        <taxon>Hexapoda</taxon>
        <taxon>Insecta</taxon>
        <taxon>Pterygota</taxon>
        <taxon>Neoptera</taxon>
        <taxon>Endopterygota</taxon>
        <taxon>Coleoptera</taxon>
        <taxon>Polyphaga</taxon>
        <taxon>Cucujiformia</taxon>
        <taxon>Curculionidae</taxon>
        <taxon>Dryophthorinae</taxon>
        <taxon>Sitophilus</taxon>
    </lineage>
</organism>
<evidence type="ECO:0000313" key="8">
    <source>
        <dbReference type="RefSeq" id="XP_030754791.1"/>
    </source>
</evidence>
<evidence type="ECO:0000313" key="7">
    <source>
        <dbReference type="Proteomes" id="UP000504635"/>
    </source>
</evidence>
<evidence type="ECO:0000256" key="6">
    <source>
        <dbReference type="SAM" id="MobiDB-lite"/>
    </source>
</evidence>
<comment type="similarity">
    <text evidence="2">Belongs to the AROS family.</text>
</comment>
<proteinExistence type="inferred from homology"/>
<reference evidence="8" key="1">
    <citation type="submission" date="2025-08" db="UniProtKB">
        <authorList>
            <consortium name="RefSeq"/>
        </authorList>
    </citation>
    <scope>IDENTIFICATION</scope>
    <source>
        <tissue evidence="8">Gonads</tissue>
    </source>
</reference>
<dbReference type="KEGG" id="soy:115881455"/>
<dbReference type="PRINTS" id="PR02029">
    <property type="entry name" value="ACTREGSIRT1"/>
</dbReference>
<gene>
    <name evidence="8" type="primary">LOC115881455</name>
</gene>
<evidence type="ECO:0000256" key="3">
    <source>
        <dbReference type="ARBA" id="ARBA00016855"/>
    </source>
</evidence>
<dbReference type="OrthoDB" id="6493910at2759"/>
<dbReference type="Proteomes" id="UP000504635">
    <property type="component" value="Unplaced"/>
</dbReference>
<dbReference type="GO" id="GO:0019899">
    <property type="term" value="F:enzyme binding"/>
    <property type="evidence" value="ECO:0007669"/>
    <property type="project" value="TreeGrafter"/>
</dbReference>
<dbReference type="Pfam" id="PF15684">
    <property type="entry name" value="AROS"/>
    <property type="match status" value="1"/>
</dbReference>
<accession>A0A6J2XUS7</accession>